<protein>
    <submittedName>
        <fullName evidence="1">Uncharacterized protein</fullName>
    </submittedName>
</protein>
<dbReference type="RefSeq" id="WP_188927287.1">
    <property type="nucleotide sequence ID" value="NZ_BMQI01000119.1"/>
</dbReference>
<organism evidence="1 2">
    <name type="scientific">Shewanella algicola</name>
    <dbReference type="NCBI Taxonomy" id="640633"/>
    <lineage>
        <taxon>Bacteria</taxon>
        <taxon>Pseudomonadati</taxon>
        <taxon>Pseudomonadota</taxon>
        <taxon>Gammaproteobacteria</taxon>
        <taxon>Alteromonadales</taxon>
        <taxon>Shewanellaceae</taxon>
        <taxon>Shewanella</taxon>
    </lineage>
</organism>
<dbReference type="Proteomes" id="UP001139408">
    <property type="component" value="Unassembled WGS sequence"/>
</dbReference>
<comment type="caution">
    <text evidence="1">The sequence shown here is derived from an EMBL/GenBank/DDBJ whole genome shotgun (WGS) entry which is preliminary data.</text>
</comment>
<name>A0A9X2CBN2_9GAMM</name>
<dbReference type="AlphaFoldDB" id="A0A9X2CBN2"/>
<dbReference type="EMBL" id="JAKILJ010000119">
    <property type="protein sequence ID" value="MCL1107890.1"/>
    <property type="molecule type" value="Genomic_DNA"/>
</dbReference>
<proteinExistence type="predicted"/>
<reference evidence="1" key="1">
    <citation type="submission" date="2022-01" db="EMBL/GenBank/DDBJ databases">
        <title>Whole genome-based taxonomy of the Shewanellaceae.</title>
        <authorList>
            <person name="Martin-Rodriguez A.J."/>
        </authorList>
    </citation>
    <scope>NUCLEOTIDE SEQUENCE</scope>
    <source>
        <strain evidence="1">DSM 23803</strain>
    </source>
</reference>
<accession>A0A9X2CBN2</accession>
<sequence>MSESKSMFSCDLCSANFQMGPHLYEGKIIPTYGVQVCNTCYQVNWDGWAPHFESKIIEIAKSKDLPIPNRNDDGWLPRD</sequence>
<evidence type="ECO:0000313" key="1">
    <source>
        <dbReference type="EMBL" id="MCL1107890.1"/>
    </source>
</evidence>
<keyword evidence="2" id="KW-1185">Reference proteome</keyword>
<evidence type="ECO:0000313" key="2">
    <source>
        <dbReference type="Proteomes" id="UP001139408"/>
    </source>
</evidence>
<gene>
    <name evidence="1" type="ORF">L2749_22100</name>
</gene>